<name>A0A6L2ZKI4_9ENTR</name>
<dbReference type="Proteomes" id="UP000504714">
    <property type="component" value="Unassembled WGS sequence"/>
</dbReference>
<evidence type="ECO:0000313" key="5">
    <source>
        <dbReference type="Proteomes" id="UP000504714"/>
    </source>
</evidence>
<dbReference type="InterPro" id="IPR016181">
    <property type="entry name" value="Acyl_CoA_acyltransferase"/>
</dbReference>
<gene>
    <name evidence="4" type="primary">yjaB</name>
    <name evidence="4" type="ORF">RINTU1_04560</name>
</gene>
<dbReference type="SUPFAM" id="SSF55729">
    <property type="entry name" value="Acyl-CoA N-acyltransferases (Nat)"/>
    <property type="match status" value="1"/>
</dbReference>
<dbReference type="PANTHER" id="PTHR43800">
    <property type="entry name" value="PEPTIDYL-LYSINE N-ACETYLTRANSFERASE YJAB"/>
    <property type="match status" value="1"/>
</dbReference>
<evidence type="ECO:0000256" key="2">
    <source>
        <dbReference type="ARBA" id="ARBA00023315"/>
    </source>
</evidence>
<dbReference type="Pfam" id="PF13508">
    <property type="entry name" value="Acetyltransf_7"/>
    <property type="match status" value="1"/>
</dbReference>
<accession>A0A6L2ZKI4</accession>
<reference evidence="4 5" key="1">
    <citation type="submission" date="2020-06" db="EMBL/GenBank/DDBJ databases">
        <title>The genome sequence of Candidatus Regiella insecticola strain Tut.</title>
        <authorList>
            <person name="Nikoh N."/>
            <person name="Tsuchida T."/>
            <person name="Koga R."/>
            <person name="Oshima K."/>
            <person name="Hattori M."/>
            <person name="Fukatsu T."/>
        </authorList>
    </citation>
    <scope>NUCLEOTIDE SEQUENCE [LARGE SCALE GENOMIC DNA]</scope>
    <source>
        <strain evidence="4 5">Tut</strain>
    </source>
</reference>
<dbReference type="PANTHER" id="PTHR43800:SF1">
    <property type="entry name" value="PEPTIDYL-LYSINE N-ACETYLTRANSFERASE YJAB"/>
    <property type="match status" value="1"/>
</dbReference>
<dbReference type="GO" id="GO:0016747">
    <property type="term" value="F:acyltransferase activity, transferring groups other than amino-acyl groups"/>
    <property type="evidence" value="ECO:0007669"/>
    <property type="project" value="InterPro"/>
</dbReference>
<evidence type="ECO:0000313" key="4">
    <source>
        <dbReference type="EMBL" id="GFN45347.1"/>
    </source>
</evidence>
<keyword evidence="2" id="KW-0012">Acyltransferase</keyword>
<proteinExistence type="predicted"/>
<dbReference type="AlphaFoldDB" id="A0A6L2ZKI4"/>
<dbReference type="CDD" id="cd04301">
    <property type="entry name" value="NAT_SF"/>
    <property type="match status" value="1"/>
</dbReference>
<dbReference type="InterPro" id="IPR000182">
    <property type="entry name" value="GNAT_dom"/>
</dbReference>
<feature type="domain" description="N-acetyltransferase" evidence="3">
    <location>
        <begin position="45"/>
        <end position="161"/>
    </location>
</feature>
<evidence type="ECO:0000259" key="3">
    <source>
        <dbReference type="PROSITE" id="PS51186"/>
    </source>
</evidence>
<comment type="caution">
    <text evidence="4">The sequence shown here is derived from an EMBL/GenBank/DDBJ whole genome shotgun (WGS) entry which is preliminary data.</text>
</comment>
<evidence type="ECO:0000256" key="1">
    <source>
        <dbReference type="ARBA" id="ARBA00022679"/>
    </source>
</evidence>
<dbReference type="EMBL" id="BLXO01000001">
    <property type="protein sequence ID" value="GFN45347.1"/>
    <property type="molecule type" value="Genomic_DNA"/>
</dbReference>
<dbReference type="PROSITE" id="PS51186">
    <property type="entry name" value="GNAT"/>
    <property type="match status" value="1"/>
</dbReference>
<organism evidence="4 5">
    <name type="scientific">Candidatus Regiella insecticola</name>
    <dbReference type="NCBI Taxonomy" id="138073"/>
    <lineage>
        <taxon>Bacteria</taxon>
        <taxon>Pseudomonadati</taxon>
        <taxon>Pseudomonadota</taxon>
        <taxon>Gammaproteobacteria</taxon>
        <taxon>Enterobacterales</taxon>
        <taxon>Enterobacteriaceae</taxon>
        <taxon>aphid secondary symbionts</taxon>
        <taxon>Candidatus Regiella</taxon>
    </lineage>
</organism>
<dbReference type="Gene3D" id="3.40.630.30">
    <property type="match status" value="1"/>
</dbReference>
<keyword evidence="1 4" id="KW-0808">Transferase</keyword>
<protein>
    <submittedName>
        <fullName evidence="4">Putative N-acetyltransferase YjaB</fullName>
    </submittedName>
</protein>
<sequence>MSVSCSLLHNILDIDHRKNLDWDQKGYNLIDKKIMKHQVSNAKKQDYLELIEVWEKSVQATHDFLPDKEIEQLKLLILDKYFDAVLIKCIKNIEGKIIGFSGVANHKIEMLFVAPAAQGQGIGSALCQYAIEYQEATKVDVNEQNPRAREFYEKIGFNVVS</sequence>